<feature type="compositionally biased region" description="Polar residues" evidence="1">
    <location>
        <begin position="52"/>
        <end position="61"/>
    </location>
</feature>
<feature type="compositionally biased region" description="Basic residues" evidence="1">
    <location>
        <begin position="32"/>
        <end position="43"/>
    </location>
</feature>
<name>A0AAE1UE17_9EUCA</name>
<gene>
    <name evidence="2" type="ORF">Pmani_008990</name>
</gene>
<sequence>MVALVAGATLGISRGIIAVIARDWRKNSLGQHRSHAAGAGHKRGTTERSDRTSLFTGSQRTEVTEVVRRSDSRLRTSEPK</sequence>
<keyword evidence="3" id="KW-1185">Reference proteome</keyword>
<feature type="compositionally biased region" description="Basic and acidic residues" evidence="1">
    <location>
        <begin position="62"/>
        <end position="80"/>
    </location>
</feature>
<dbReference type="AlphaFoldDB" id="A0AAE1UE17"/>
<proteinExistence type="predicted"/>
<dbReference type="EMBL" id="JAWZYT010000692">
    <property type="protein sequence ID" value="KAK4320117.1"/>
    <property type="molecule type" value="Genomic_DNA"/>
</dbReference>
<comment type="caution">
    <text evidence="2">The sequence shown here is derived from an EMBL/GenBank/DDBJ whole genome shotgun (WGS) entry which is preliminary data.</text>
</comment>
<feature type="region of interest" description="Disordered" evidence="1">
    <location>
        <begin position="29"/>
        <end position="80"/>
    </location>
</feature>
<evidence type="ECO:0000313" key="2">
    <source>
        <dbReference type="EMBL" id="KAK4320117.1"/>
    </source>
</evidence>
<dbReference type="Proteomes" id="UP001292094">
    <property type="component" value="Unassembled WGS sequence"/>
</dbReference>
<organism evidence="2 3">
    <name type="scientific">Petrolisthes manimaculis</name>
    <dbReference type="NCBI Taxonomy" id="1843537"/>
    <lineage>
        <taxon>Eukaryota</taxon>
        <taxon>Metazoa</taxon>
        <taxon>Ecdysozoa</taxon>
        <taxon>Arthropoda</taxon>
        <taxon>Crustacea</taxon>
        <taxon>Multicrustacea</taxon>
        <taxon>Malacostraca</taxon>
        <taxon>Eumalacostraca</taxon>
        <taxon>Eucarida</taxon>
        <taxon>Decapoda</taxon>
        <taxon>Pleocyemata</taxon>
        <taxon>Anomura</taxon>
        <taxon>Galatheoidea</taxon>
        <taxon>Porcellanidae</taxon>
        <taxon>Petrolisthes</taxon>
    </lineage>
</organism>
<evidence type="ECO:0000256" key="1">
    <source>
        <dbReference type="SAM" id="MobiDB-lite"/>
    </source>
</evidence>
<evidence type="ECO:0000313" key="3">
    <source>
        <dbReference type="Proteomes" id="UP001292094"/>
    </source>
</evidence>
<reference evidence="2" key="1">
    <citation type="submission" date="2023-11" db="EMBL/GenBank/DDBJ databases">
        <title>Genome assemblies of two species of porcelain crab, Petrolisthes cinctipes and Petrolisthes manimaculis (Anomura: Porcellanidae).</title>
        <authorList>
            <person name="Angst P."/>
        </authorList>
    </citation>
    <scope>NUCLEOTIDE SEQUENCE</scope>
    <source>
        <strain evidence="2">PB745_02</strain>
        <tissue evidence="2">Gill</tissue>
    </source>
</reference>
<accession>A0AAE1UE17</accession>
<protein>
    <submittedName>
        <fullName evidence="2">Uncharacterized protein</fullName>
    </submittedName>
</protein>